<sequence>MTKGPQPRRRVLLVDNYDSYTGNLLQLLWCETGARPDLVESDRIDLGSVDAYSHIVLGPGPGTPHRADDVGRALDLLAVASVPVLGVCLGFQTMAVALGGSVVPAPRPAHGRVDVVAHDGSSVLLADTPRRFEATRYHSLAVADPAPLRITARTADGVAMAGEDPERGWFGVQFHPESIGTPHGAAILARFLHQEGAGHE</sequence>
<evidence type="ECO:0000313" key="3">
    <source>
        <dbReference type="EMBL" id="GAA4762956.1"/>
    </source>
</evidence>
<comment type="caution">
    <text evidence="3">The sequence shown here is derived from an EMBL/GenBank/DDBJ whole genome shotgun (WGS) entry which is preliminary data.</text>
</comment>
<dbReference type="PRINTS" id="PR00096">
    <property type="entry name" value="GATASE"/>
</dbReference>
<dbReference type="PANTHER" id="PTHR43418">
    <property type="entry name" value="MULTIFUNCTIONAL TRYPTOPHAN BIOSYNTHESIS PROTEIN-RELATED"/>
    <property type="match status" value="1"/>
</dbReference>
<accession>A0ABP8ZQ46</accession>
<dbReference type="SUPFAM" id="SSF52317">
    <property type="entry name" value="Class I glutamine amidotransferase-like"/>
    <property type="match status" value="1"/>
</dbReference>
<dbReference type="CDD" id="cd01743">
    <property type="entry name" value="GATase1_Anthranilate_Synthase"/>
    <property type="match status" value="1"/>
</dbReference>
<dbReference type="PRINTS" id="PR00097">
    <property type="entry name" value="ANTSNTHASEII"/>
</dbReference>
<reference evidence="4" key="1">
    <citation type="journal article" date="2019" name="Int. J. Syst. Evol. Microbiol.">
        <title>The Global Catalogue of Microorganisms (GCM) 10K type strain sequencing project: providing services to taxonomists for standard genome sequencing and annotation.</title>
        <authorList>
            <consortium name="The Broad Institute Genomics Platform"/>
            <consortium name="The Broad Institute Genome Sequencing Center for Infectious Disease"/>
            <person name="Wu L."/>
            <person name="Ma J."/>
        </authorList>
    </citation>
    <scope>NUCLEOTIDE SEQUENCE [LARGE SCALE GENOMIC DNA]</scope>
    <source>
        <strain evidence="4">JCM 18537</strain>
    </source>
</reference>
<keyword evidence="1" id="KW-0315">Glutamine amidotransferase</keyword>
<dbReference type="RefSeq" id="WP_345434986.1">
    <property type="nucleotide sequence ID" value="NZ_BAABKO010000001.1"/>
</dbReference>
<evidence type="ECO:0000256" key="1">
    <source>
        <dbReference type="ARBA" id="ARBA00022962"/>
    </source>
</evidence>
<dbReference type="PRINTS" id="PR00099">
    <property type="entry name" value="CPSGATASE"/>
</dbReference>
<dbReference type="InterPro" id="IPR006221">
    <property type="entry name" value="TrpG/PapA_dom"/>
</dbReference>
<dbReference type="PROSITE" id="PS51273">
    <property type="entry name" value="GATASE_TYPE_1"/>
    <property type="match status" value="1"/>
</dbReference>
<protein>
    <submittedName>
        <fullName evidence="3">Aminodeoxychorismate/anthranilate synthase component II</fullName>
    </submittedName>
</protein>
<dbReference type="Gene3D" id="3.40.50.880">
    <property type="match status" value="1"/>
</dbReference>
<name>A0ABP8ZQ46_9MICO</name>
<dbReference type="EMBL" id="BAABKO010000001">
    <property type="protein sequence ID" value="GAA4762956.1"/>
    <property type="molecule type" value="Genomic_DNA"/>
</dbReference>
<dbReference type="Proteomes" id="UP001501645">
    <property type="component" value="Unassembled WGS sequence"/>
</dbReference>
<proteinExistence type="predicted"/>
<evidence type="ECO:0000259" key="2">
    <source>
        <dbReference type="Pfam" id="PF00117"/>
    </source>
</evidence>
<dbReference type="InterPro" id="IPR029062">
    <property type="entry name" value="Class_I_gatase-like"/>
</dbReference>
<feature type="domain" description="Glutamine amidotransferase" evidence="2">
    <location>
        <begin position="12"/>
        <end position="193"/>
    </location>
</feature>
<dbReference type="NCBIfam" id="TIGR00566">
    <property type="entry name" value="trpG_papA"/>
    <property type="match status" value="1"/>
</dbReference>
<evidence type="ECO:0000313" key="4">
    <source>
        <dbReference type="Proteomes" id="UP001501645"/>
    </source>
</evidence>
<keyword evidence="4" id="KW-1185">Reference proteome</keyword>
<dbReference type="Pfam" id="PF00117">
    <property type="entry name" value="GATase"/>
    <property type="match status" value="1"/>
</dbReference>
<dbReference type="InterPro" id="IPR050472">
    <property type="entry name" value="Anth_synth/Amidotransfase"/>
</dbReference>
<dbReference type="PANTHER" id="PTHR43418:SF4">
    <property type="entry name" value="MULTIFUNCTIONAL TRYPTOPHAN BIOSYNTHESIS PROTEIN"/>
    <property type="match status" value="1"/>
</dbReference>
<organism evidence="3 4">
    <name type="scientific">Microbacterium gilvum</name>
    <dbReference type="NCBI Taxonomy" id="1336204"/>
    <lineage>
        <taxon>Bacteria</taxon>
        <taxon>Bacillati</taxon>
        <taxon>Actinomycetota</taxon>
        <taxon>Actinomycetes</taxon>
        <taxon>Micrococcales</taxon>
        <taxon>Microbacteriaceae</taxon>
        <taxon>Microbacterium</taxon>
    </lineage>
</organism>
<gene>
    <name evidence="3" type="ORF">GCM10023351_01840</name>
</gene>
<dbReference type="InterPro" id="IPR017926">
    <property type="entry name" value="GATASE"/>
</dbReference>